<dbReference type="Pfam" id="PF03478">
    <property type="entry name" value="Beta-prop_KIB1-4"/>
    <property type="match status" value="1"/>
</dbReference>
<evidence type="ECO:0000313" key="4">
    <source>
        <dbReference type="EnsemblPlants" id="KQL15804"/>
    </source>
</evidence>
<dbReference type="InterPro" id="IPR001810">
    <property type="entry name" value="F-box_dom"/>
</dbReference>
<keyword evidence="5" id="KW-1185">Reference proteome</keyword>
<dbReference type="Pfam" id="PF00646">
    <property type="entry name" value="F-box"/>
    <property type="match status" value="1"/>
</dbReference>
<proteinExistence type="predicted"/>
<dbReference type="Gramene" id="KQL15804">
    <property type="protein sequence ID" value="KQL15804"/>
    <property type="gene ID" value="SETIT_024446mg"/>
</dbReference>
<feature type="domain" description="F-box" evidence="1">
    <location>
        <begin position="14"/>
        <end position="52"/>
    </location>
</feature>
<dbReference type="OrthoDB" id="642536at2759"/>
<dbReference type="HOGENOM" id="CLU_051262_0_0_1"/>
<sequence>MPSSIVLAMPIVQWCELPTKICGGIISRIDVLDVMSFSSTCKSLQLVCKTLRATVLKSGNGWGIEDDLKTGKFGLHDVSNALSFCCVNEVLQHRIWLGGKGDWLVTTNTSLDLELLNTITRTKVPLPSFGNNLSGIELPSYRELTVIFSPFSHDVRRVVLSQMPSHADGYEAITLFSNGLLTHTAQEVFLDVIVNHGLVIAVEEDGDIFASDMSGMDLTPVQLPMPKTTPSEEELERVLYLAISPSNQLILACLSGHDFGHNNKASRMVWNEHDRFEQLADSISMFEFDDADVTWRRISSIRKDRSLFLGLNYPFFVTSTDLKGNSIYVAYVRNFAVGICSLDTEGQVSITNQGFLVDEKACLLQGWTIRTPMWFGPSTHARKQLVYIYSIDFLVTLLVLHSIVMLDD</sequence>
<dbReference type="EMBL" id="AGNK02001785">
    <property type="status" value="NOT_ANNOTATED_CDS"/>
    <property type="molecule type" value="Genomic_DNA"/>
</dbReference>
<dbReference type="PANTHER" id="PTHR44259:SF34">
    <property type="entry name" value="DUF295 DOMAIN-CONTAINING PROTEIN"/>
    <property type="match status" value="1"/>
</dbReference>
<reference evidence="4" key="3">
    <citation type="submission" date="2018-08" db="UniProtKB">
        <authorList>
            <consortium name="EnsemblPlants"/>
        </authorList>
    </citation>
    <scope>IDENTIFICATION</scope>
    <source>
        <strain evidence="4">Yugu1</strain>
    </source>
</reference>
<gene>
    <name evidence="3" type="ORF">SETIT_3G269300v2</name>
</gene>
<evidence type="ECO:0000313" key="5">
    <source>
        <dbReference type="Proteomes" id="UP000004995"/>
    </source>
</evidence>
<reference evidence="3 5" key="1">
    <citation type="journal article" date="2012" name="Nat. Biotechnol.">
        <title>Reference genome sequence of the model plant Setaria.</title>
        <authorList>
            <person name="Bennetzen J.L."/>
            <person name="Schmutz J."/>
            <person name="Wang H."/>
            <person name="Percifield R."/>
            <person name="Hawkins J."/>
            <person name="Pontaroli A.C."/>
            <person name="Estep M."/>
            <person name="Feng L."/>
            <person name="Vaughn J.N."/>
            <person name="Grimwood J."/>
            <person name="Jenkins J."/>
            <person name="Barry K."/>
            <person name="Lindquist E."/>
            <person name="Hellsten U."/>
            <person name="Deshpande S."/>
            <person name="Wang X."/>
            <person name="Wu X."/>
            <person name="Mitros T."/>
            <person name="Triplett J."/>
            <person name="Yang X."/>
            <person name="Ye C.Y."/>
            <person name="Mauro-Herrera M."/>
            <person name="Wang L."/>
            <person name="Li P."/>
            <person name="Sharma M."/>
            <person name="Sharma R."/>
            <person name="Ronald P.C."/>
            <person name="Panaud O."/>
            <person name="Kellogg E.A."/>
            <person name="Brutnell T.P."/>
            <person name="Doust A.N."/>
            <person name="Tuskan G.A."/>
            <person name="Rokhsar D."/>
            <person name="Devos K.M."/>
        </authorList>
    </citation>
    <scope>NUCLEOTIDE SEQUENCE [LARGE SCALE GENOMIC DNA]</scope>
    <source>
        <strain evidence="5">cv. Yugu1</strain>
        <strain evidence="3">Yugu1</strain>
    </source>
</reference>
<organism evidence="4 5">
    <name type="scientific">Setaria italica</name>
    <name type="common">Foxtail millet</name>
    <name type="synonym">Panicum italicum</name>
    <dbReference type="NCBI Taxonomy" id="4555"/>
    <lineage>
        <taxon>Eukaryota</taxon>
        <taxon>Viridiplantae</taxon>
        <taxon>Streptophyta</taxon>
        <taxon>Embryophyta</taxon>
        <taxon>Tracheophyta</taxon>
        <taxon>Spermatophyta</taxon>
        <taxon>Magnoliopsida</taxon>
        <taxon>Liliopsida</taxon>
        <taxon>Poales</taxon>
        <taxon>Poaceae</taxon>
        <taxon>PACMAD clade</taxon>
        <taxon>Panicoideae</taxon>
        <taxon>Panicodae</taxon>
        <taxon>Paniceae</taxon>
        <taxon>Cenchrinae</taxon>
        <taxon>Setaria</taxon>
    </lineage>
</organism>
<dbReference type="AlphaFoldDB" id="K3ZD15"/>
<evidence type="ECO:0000259" key="1">
    <source>
        <dbReference type="Pfam" id="PF00646"/>
    </source>
</evidence>
<dbReference type="Proteomes" id="UP000004995">
    <property type="component" value="Unassembled WGS sequence"/>
</dbReference>
<dbReference type="EMBL" id="CM003530">
    <property type="protein sequence ID" value="RCV18049.1"/>
    <property type="molecule type" value="Genomic_DNA"/>
</dbReference>
<evidence type="ECO:0000313" key="3">
    <source>
        <dbReference type="EMBL" id="RCV18049.1"/>
    </source>
</evidence>
<dbReference type="EnsemblPlants" id="KQL15804">
    <property type="protein sequence ID" value="KQL15804"/>
    <property type="gene ID" value="SETIT_024446mg"/>
</dbReference>
<feature type="domain" description="KIB1-4 beta-propeller" evidence="2">
    <location>
        <begin position="91"/>
        <end position="330"/>
    </location>
</feature>
<name>K3ZD15_SETIT</name>
<reference evidence="3" key="2">
    <citation type="submission" date="2015-07" db="EMBL/GenBank/DDBJ databases">
        <authorList>
            <person name="Noorani M."/>
        </authorList>
    </citation>
    <scope>NUCLEOTIDE SEQUENCE</scope>
    <source>
        <strain evidence="3">Yugu1</strain>
    </source>
</reference>
<dbReference type="InterPro" id="IPR005174">
    <property type="entry name" value="KIB1-4_b-propeller"/>
</dbReference>
<dbReference type="PANTHER" id="PTHR44259">
    <property type="entry name" value="OS07G0183000 PROTEIN-RELATED"/>
    <property type="match status" value="1"/>
</dbReference>
<accession>K3ZD15</accession>
<evidence type="ECO:0000259" key="2">
    <source>
        <dbReference type="Pfam" id="PF03478"/>
    </source>
</evidence>
<dbReference type="InterPro" id="IPR050942">
    <property type="entry name" value="F-box_BR-signaling"/>
</dbReference>
<protein>
    <submittedName>
        <fullName evidence="3 4">Uncharacterized protein</fullName>
    </submittedName>
</protein>